<accession>A0ABW3SW49</accession>
<name>A0ABW3SW49_9CAUL</name>
<dbReference type="RefSeq" id="WP_377352059.1">
    <property type="nucleotide sequence ID" value="NZ_JBHTLQ010000002.1"/>
</dbReference>
<gene>
    <name evidence="1" type="ORF">ACFQ27_01060</name>
</gene>
<evidence type="ECO:0000313" key="1">
    <source>
        <dbReference type="EMBL" id="MFD1189154.1"/>
    </source>
</evidence>
<evidence type="ECO:0000313" key="2">
    <source>
        <dbReference type="Proteomes" id="UP001597216"/>
    </source>
</evidence>
<organism evidence="1 2">
    <name type="scientific">Phenylobacterium conjunctum</name>
    <dbReference type="NCBI Taxonomy" id="1298959"/>
    <lineage>
        <taxon>Bacteria</taxon>
        <taxon>Pseudomonadati</taxon>
        <taxon>Pseudomonadota</taxon>
        <taxon>Alphaproteobacteria</taxon>
        <taxon>Caulobacterales</taxon>
        <taxon>Caulobacteraceae</taxon>
        <taxon>Phenylobacterium</taxon>
    </lineage>
</organism>
<dbReference type="EMBL" id="JBHTLQ010000002">
    <property type="protein sequence ID" value="MFD1189154.1"/>
    <property type="molecule type" value="Genomic_DNA"/>
</dbReference>
<protein>
    <submittedName>
        <fullName evidence="1">Uncharacterized protein</fullName>
    </submittedName>
</protein>
<comment type="caution">
    <text evidence="1">The sequence shown here is derived from an EMBL/GenBank/DDBJ whole genome shotgun (WGS) entry which is preliminary data.</text>
</comment>
<keyword evidence="2" id="KW-1185">Reference proteome</keyword>
<dbReference type="Proteomes" id="UP001597216">
    <property type="component" value="Unassembled WGS sequence"/>
</dbReference>
<reference evidence="2" key="1">
    <citation type="journal article" date="2019" name="Int. J. Syst. Evol. Microbiol.">
        <title>The Global Catalogue of Microorganisms (GCM) 10K type strain sequencing project: providing services to taxonomists for standard genome sequencing and annotation.</title>
        <authorList>
            <consortium name="The Broad Institute Genomics Platform"/>
            <consortium name="The Broad Institute Genome Sequencing Center for Infectious Disease"/>
            <person name="Wu L."/>
            <person name="Ma J."/>
        </authorList>
    </citation>
    <scope>NUCLEOTIDE SEQUENCE [LARGE SCALE GENOMIC DNA]</scope>
    <source>
        <strain evidence="2">CCUG 55074</strain>
    </source>
</reference>
<proteinExistence type="predicted"/>
<sequence>MSRAKVLGGSLAMPVLILLAALSVSPRAWAELRLPPMTPIQATRTVCAIDPRLVSRLQSAGVRTNAIYLREYVAAALKASFNARGCGVLFEGTTQVPDRDLTDDVVKRMVAMNVQEFGMPLDAPEIRFAANRGLCRLDYQRLGQLGKAQSDLQAAMTPALSKVGCVSAIPQQTLVTGFVGPDVPDATEAVIAALQPAAASKPAAQGSDPLAEAKRTVCQLSMEDADNAIYRMKPALTQAPAYDAMLKSAVIETFNARNCGVATFGMRGVPDITAEVAGRAVQMDMKAPPPKRPAVKFAANHGLCILDLARFQGLPQDQQKKALDTVRAKRGCAMFLPAHALYPGLVGPDIPDITGDLVASASR</sequence>